<protein>
    <recommendedName>
        <fullName evidence="2">Thioredoxin domain-containing protein</fullName>
    </recommendedName>
</protein>
<dbReference type="InterPro" id="IPR044241">
    <property type="entry name" value="TxlA/HCF164"/>
</dbReference>
<dbReference type="Proteomes" id="UP000178086">
    <property type="component" value="Unassembled WGS sequence"/>
</dbReference>
<dbReference type="SUPFAM" id="SSF52833">
    <property type="entry name" value="Thioredoxin-like"/>
    <property type="match status" value="1"/>
</dbReference>
<keyword evidence="1" id="KW-0812">Transmembrane</keyword>
<dbReference type="AlphaFoldDB" id="A0A1F2UP31"/>
<evidence type="ECO:0000313" key="4">
    <source>
        <dbReference type="Proteomes" id="UP000178086"/>
    </source>
</evidence>
<comment type="caution">
    <text evidence="3">The sequence shown here is derived from an EMBL/GenBank/DDBJ whole genome shotgun (WGS) entry which is preliminary data.</text>
</comment>
<dbReference type="PROSITE" id="PS51352">
    <property type="entry name" value="THIOREDOXIN_2"/>
    <property type="match status" value="1"/>
</dbReference>
<proteinExistence type="predicted"/>
<evidence type="ECO:0000313" key="3">
    <source>
        <dbReference type="EMBL" id="OFW32826.1"/>
    </source>
</evidence>
<name>A0A1F2UP31_9ACTN</name>
<evidence type="ECO:0000259" key="2">
    <source>
        <dbReference type="PROSITE" id="PS51352"/>
    </source>
</evidence>
<dbReference type="GO" id="GO:0010190">
    <property type="term" value="P:cytochrome b6f complex assembly"/>
    <property type="evidence" value="ECO:0007669"/>
    <property type="project" value="TreeGrafter"/>
</dbReference>
<dbReference type="PANTHER" id="PTHR47353">
    <property type="entry name" value="THIOREDOXIN-LIKE PROTEIN HCF164, CHLOROPLASTIC"/>
    <property type="match status" value="1"/>
</dbReference>
<dbReference type="Gene3D" id="3.40.30.10">
    <property type="entry name" value="Glutaredoxin"/>
    <property type="match status" value="1"/>
</dbReference>
<sequence length="151" mass="16344">MGSNRVARVVILVIIAVAAGIILYPKLISTPSQQVQNREAGALKQVVSPGEQALERALRSGKPTMILFHSNSCIPCKEMSAIVAQIEPQFKERANFVDILLEDKAEAGLIAKYEVHTIPTSVFLDKMGSYVGTNVGVIKEDALVRLLGSLE</sequence>
<reference evidence="3 4" key="1">
    <citation type="journal article" date="2016" name="Nat. Commun.">
        <title>Thousands of microbial genomes shed light on interconnected biogeochemical processes in an aquifer system.</title>
        <authorList>
            <person name="Anantharaman K."/>
            <person name="Brown C.T."/>
            <person name="Hug L.A."/>
            <person name="Sharon I."/>
            <person name="Castelle C.J."/>
            <person name="Probst A.J."/>
            <person name="Thomas B.C."/>
            <person name="Singh A."/>
            <person name="Wilkins M.J."/>
            <person name="Karaoz U."/>
            <person name="Brodie E.L."/>
            <person name="Williams K.H."/>
            <person name="Hubbard S.S."/>
            <person name="Banfield J.F."/>
        </authorList>
    </citation>
    <scope>NUCLEOTIDE SEQUENCE [LARGE SCALE GENOMIC DNA]</scope>
</reference>
<dbReference type="GO" id="GO:0016671">
    <property type="term" value="F:oxidoreductase activity, acting on a sulfur group of donors, disulfide as acceptor"/>
    <property type="evidence" value="ECO:0007669"/>
    <property type="project" value="TreeGrafter"/>
</dbReference>
<dbReference type="EMBL" id="MELI01000084">
    <property type="protein sequence ID" value="OFW32826.1"/>
    <property type="molecule type" value="Genomic_DNA"/>
</dbReference>
<dbReference type="PANTHER" id="PTHR47353:SF1">
    <property type="entry name" value="THIOREDOXIN-LIKE PROTEIN HCF164, CHLOROPLASTIC"/>
    <property type="match status" value="1"/>
</dbReference>
<accession>A0A1F2UP31</accession>
<keyword evidence="1" id="KW-1133">Transmembrane helix</keyword>
<feature type="transmembrane region" description="Helical" evidence="1">
    <location>
        <begin position="6"/>
        <end position="24"/>
    </location>
</feature>
<keyword evidence="1" id="KW-0472">Membrane</keyword>
<evidence type="ECO:0000256" key="1">
    <source>
        <dbReference type="SAM" id="Phobius"/>
    </source>
</evidence>
<dbReference type="InterPro" id="IPR013766">
    <property type="entry name" value="Thioredoxin_domain"/>
</dbReference>
<dbReference type="Pfam" id="PF00085">
    <property type="entry name" value="Thioredoxin"/>
    <property type="match status" value="1"/>
</dbReference>
<organism evidence="3 4">
    <name type="scientific">Candidatus Aquicultor primus</name>
    <dbReference type="NCBI Taxonomy" id="1797195"/>
    <lineage>
        <taxon>Bacteria</taxon>
        <taxon>Bacillati</taxon>
        <taxon>Actinomycetota</taxon>
        <taxon>Candidatus Aquicultoria</taxon>
        <taxon>Candidatus Aquicultorales</taxon>
        <taxon>Candidatus Aquicultoraceae</taxon>
        <taxon>Candidatus Aquicultor</taxon>
    </lineage>
</organism>
<gene>
    <name evidence="3" type="ORF">A2074_05390</name>
</gene>
<dbReference type="InterPro" id="IPR036249">
    <property type="entry name" value="Thioredoxin-like_sf"/>
</dbReference>
<feature type="domain" description="Thioredoxin" evidence="2">
    <location>
        <begin position="24"/>
        <end position="151"/>
    </location>
</feature>